<protein>
    <submittedName>
        <fullName evidence="3">Glycosyltransferase family 4 protein</fullName>
        <ecNumber evidence="3">2.4.-.-</ecNumber>
    </submittedName>
</protein>
<dbReference type="RefSeq" id="WP_316776041.1">
    <property type="nucleotide sequence ID" value="NZ_JASMWN010000007.1"/>
</dbReference>
<evidence type="ECO:0000256" key="1">
    <source>
        <dbReference type="ARBA" id="ARBA00022679"/>
    </source>
</evidence>
<dbReference type="SUPFAM" id="SSF53756">
    <property type="entry name" value="UDP-Glycosyltransferase/glycogen phosphorylase"/>
    <property type="match status" value="1"/>
</dbReference>
<sequence length="352" mass="36734">MKAVFAIPGDMHRKTGGFIYEAEVLAALNRIGVQTMHLQLPDSFPDPSPHDMATTLAALAKVPANIPVILDGFIAGTIDPYGAAQLAAPLLAITHHPLGFETGLTTARASLLVEKERAALAQMAHVIVPSPHTAAILCSDFGLDEQDITVAPPGFSRPPAHIALPQTPPLILSVGLLAPRKGHDTLLAALAEIVDLPWCADIVGKAHDAATTDALHQLRADLGLDDRVTFSGEIDSASLRARFGAATLFALATRYEGYGMVFGEAMLCGLPIVSCDTGAVPQTVGDAGILVPPGDAGAFGAALRQMLTDADTRVTYASASAQQGSALPTWEDTAQIIANVIRTVACEDNHPI</sequence>
<keyword evidence="3" id="KW-0328">Glycosyltransferase</keyword>
<dbReference type="Gene3D" id="3.40.50.2000">
    <property type="entry name" value="Glycogen Phosphorylase B"/>
    <property type="match status" value="2"/>
</dbReference>
<proteinExistence type="predicted"/>
<evidence type="ECO:0000259" key="2">
    <source>
        <dbReference type="Pfam" id="PF13439"/>
    </source>
</evidence>
<evidence type="ECO:0000313" key="4">
    <source>
        <dbReference type="Proteomes" id="UP001255416"/>
    </source>
</evidence>
<dbReference type="PANTHER" id="PTHR46401">
    <property type="entry name" value="GLYCOSYLTRANSFERASE WBBK-RELATED"/>
    <property type="match status" value="1"/>
</dbReference>
<evidence type="ECO:0000313" key="3">
    <source>
        <dbReference type="EMBL" id="MDU9004376.1"/>
    </source>
</evidence>
<name>A0ABU3VDZ5_9RHOB</name>
<dbReference type="EC" id="2.4.-.-" evidence="3"/>
<dbReference type="CDD" id="cd03801">
    <property type="entry name" value="GT4_PimA-like"/>
    <property type="match status" value="1"/>
</dbReference>
<gene>
    <name evidence="3" type="ORF">QO231_10990</name>
</gene>
<feature type="domain" description="Glycosyltransferase subfamily 4-like N-terminal" evidence="2">
    <location>
        <begin position="85"/>
        <end position="155"/>
    </location>
</feature>
<dbReference type="Pfam" id="PF13692">
    <property type="entry name" value="Glyco_trans_1_4"/>
    <property type="match status" value="1"/>
</dbReference>
<dbReference type="InterPro" id="IPR028098">
    <property type="entry name" value="Glyco_trans_4-like_N"/>
</dbReference>
<comment type="caution">
    <text evidence="3">The sequence shown here is derived from an EMBL/GenBank/DDBJ whole genome shotgun (WGS) entry which is preliminary data.</text>
</comment>
<keyword evidence="4" id="KW-1185">Reference proteome</keyword>
<keyword evidence="1 3" id="KW-0808">Transferase</keyword>
<dbReference type="EMBL" id="JASMWN010000007">
    <property type="protein sequence ID" value="MDU9004376.1"/>
    <property type="molecule type" value="Genomic_DNA"/>
</dbReference>
<dbReference type="GO" id="GO:0016757">
    <property type="term" value="F:glycosyltransferase activity"/>
    <property type="evidence" value="ECO:0007669"/>
    <property type="project" value="UniProtKB-KW"/>
</dbReference>
<accession>A0ABU3VDZ5</accession>
<organism evidence="3 4">
    <name type="scientific">Sedimentitalea todarodis</name>
    <dbReference type="NCBI Taxonomy" id="1631240"/>
    <lineage>
        <taxon>Bacteria</taxon>
        <taxon>Pseudomonadati</taxon>
        <taxon>Pseudomonadota</taxon>
        <taxon>Alphaproteobacteria</taxon>
        <taxon>Rhodobacterales</taxon>
        <taxon>Paracoccaceae</taxon>
        <taxon>Sedimentitalea</taxon>
    </lineage>
</organism>
<reference evidence="4" key="1">
    <citation type="submission" date="2023-05" db="EMBL/GenBank/DDBJ databases">
        <title>Sedimentitalea sp. nov. JM2-8.</title>
        <authorList>
            <person name="Huang J."/>
        </authorList>
    </citation>
    <scope>NUCLEOTIDE SEQUENCE [LARGE SCALE GENOMIC DNA]</scope>
    <source>
        <strain evidence="4">KHS03</strain>
    </source>
</reference>
<dbReference type="Proteomes" id="UP001255416">
    <property type="component" value="Unassembled WGS sequence"/>
</dbReference>
<dbReference type="Pfam" id="PF13439">
    <property type="entry name" value="Glyco_transf_4"/>
    <property type="match status" value="1"/>
</dbReference>
<dbReference type="PANTHER" id="PTHR46401:SF2">
    <property type="entry name" value="GLYCOSYLTRANSFERASE WBBK-RELATED"/>
    <property type="match status" value="1"/>
</dbReference>